<feature type="transmembrane region" description="Helical" evidence="5">
    <location>
        <begin position="179"/>
        <end position="198"/>
    </location>
</feature>
<dbReference type="eggNOG" id="COG0428">
    <property type="taxonomic scope" value="Bacteria"/>
</dbReference>
<feature type="transmembrane region" description="Helical" evidence="5">
    <location>
        <begin position="123"/>
        <end position="144"/>
    </location>
</feature>
<evidence type="ECO:0000256" key="5">
    <source>
        <dbReference type="SAM" id="Phobius"/>
    </source>
</evidence>
<dbReference type="HOGENOM" id="CLU_099364_0_0_10"/>
<feature type="transmembrane region" description="Helical" evidence="5">
    <location>
        <begin position="6"/>
        <end position="21"/>
    </location>
</feature>
<evidence type="ECO:0000256" key="1">
    <source>
        <dbReference type="ARBA" id="ARBA00004141"/>
    </source>
</evidence>
<protein>
    <recommendedName>
        <fullName evidence="8">Zinc transporter, ZIP family</fullName>
    </recommendedName>
</protein>
<evidence type="ECO:0000313" key="6">
    <source>
        <dbReference type="EMBL" id="AIL46510.1"/>
    </source>
</evidence>
<evidence type="ECO:0000256" key="3">
    <source>
        <dbReference type="ARBA" id="ARBA00022989"/>
    </source>
</evidence>
<feature type="transmembrane region" description="Helical" evidence="5">
    <location>
        <begin position="56"/>
        <end position="72"/>
    </location>
</feature>
<proteinExistence type="predicted"/>
<comment type="subcellular location">
    <subcellularLocation>
        <location evidence="1">Membrane</location>
        <topology evidence="1">Multi-pass membrane protein</topology>
    </subcellularLocation>
</comment>
<keyword evidence="2 5" id="KW-0812">Transmembrane</keyword>
<dbReference type="Pfam" id="PF02535">
    <property type="entry name" value="Zip"/>
    <property type="match status" value="1"/>
</dbReference>
<dbReference type="EMBL" id="CP007547">
    <property type="protein sequence ID" value="AIL46510.1"/>
    <property type="molecule type" value="Genomic_DNA"/>
</dbReference>
<reference evidence="6" key="1">
    <citation type="journal article" date="2013" name="Lancet">
        <title>First case of E anophelis outbreak in an intensive-care unit.</title>
        <authorList>
            <person name="Teo J."/>
            <person name="Tan S.Y."/>
            <person name="Tay M."/>
            <person name="Ding Y."/>
            <person name="Kjelleberg S."/>
            <person name="Givskov M."/>
            <person name="Lin R.T."/>
            <person name="Yang L."/>
        </authorList>
    </citation>
    <scope>NUCLEOTIDE SEQUENCE [LARGE SCALE GENOMIC DNA]</scope>
    <source>
        <strain evidence="6">NUHP1</strain>
    </source>
</reference>
<keyword evidence="3 5" id="KW-1133">Transmembrane helix</keyword>
<feature type="transmembrane region" description="Helical" evidence="5">
    <location>
        <begin position="93"/>
        <end position="111"/>
    </location>
</feature>
<dbReference type="KEGG" id="eao:BD94_2735"/>
<dbReference type="InterPro" id="IPR003689">
    <property type="entry name" value="ZIP"/>
</dbReference>
<organism evidence="6 7">
    <name type="scientific">Elizabethkingia anophelis NUHP1</name>
    <dbReference type="NCBI Taxonomy" id="1338011"/>
    <lineage>
        <taxon>Bacteria</taxon>
        <taxon>Pseudomonadati</taxon>
        <taxon>Bacteroidota</taxon>
        <taxon>Flavobacteriia</taxon>
        <taxon>Flavobacteriales</taxon>
        <taxon>Weeksellaceae</taxon>
        <taxon>Elizabethkingia</taxon>
    </lineage>
</organism>
<gene>
    <name evidence="6" type="ORF">BD94_2735</name>
</gene>
<keyword evidence="4 5" id="KW-0472">Membrane</keyword>
<feature type="transmembrane region" description="Helical" evidence="5">
    <location>
        <begin position="30"/>
        <end position="50"/>
    </location>
</feature>
<accession>A0A077ELY6</accession>
<feature type="transmembrane region" description="Helical" evidence="5">
    <location>
        <begin position="210"/>
        <end position="228"/>
    </location>
</feature>
<evidence type="ECO:0000256" key="4">
    <source>
        <dbReference type="ARBA" id="ARBA00023136"/>
    </source>
</evidence>
<evidence type="ECO:0000313" key="7">
    <source>
        <dbReference type="Proteomes" id="UP000028933"/>
    </source>
</evidence>
<reference evidence="6" key="2">
    <citation type="journal article" date="2015" name="Genome Biol. Evol.">
        <title>Complete Genome Sequence and Transcriptomic Analysis of the Novel Pathogen Elizabethkingia anophelis in Response to Oxidative Stress.</title>
        <authorList>
            <person name="Li Y."/>
            <person name="Liu Y."/>
            <person name="Chew S.C."/>
            <person name="Tay M."/>
            <person name="Salido M.M."/>
            <person name="Teo J."/>
            <person name="Lauro F.M."/>
            <person name="Givskov M."/>
            <person name="Yang L."/>
        </authorList>
    </citation>
    <scope>NUCLEOTIDE SEQUENCE</scope>
    <source>
        <strain evidence="6">NUHP1</strain>
    </source>
</reference>
<dbReference type="STRING" id="1338011.BD94_2735"/>
<dbReference type="GO" id="GO:0005385">
    <property type="term" value="F:zinc ion transmembrane transporter activity"/>
    <property type="evidence" value="ECO:0007669"/>
    <property type="project" value="TreeGrafter"/>
</dbReference>
<dbReference type="GO" id="GO:0016020">
    <property type="term" value="C:membrane"/>
    <property type="evidence" value="ECO:0007669"/>
    <property type="project" value="UniProtKB-SubCell"/>
</dbReference>
<dbReference type="AlphaFoldDB" id="A0A077ELY6"/>
<dbReference type="Proteomes" id="UP000028933">
    <property type="component" value="Chromosome"/>
</dbReference>
<feature type="transmembrane region" description="Helical" evidence="5">
    <location>
        <begin position="151"/>
        <end position="173"/>
    </location>
</feature>
<name>A0A077ELY6_9FLAO</name>
<dbReference type="PANTHER" id="PTHR11040">
    <property type="entry name" value="ZINC/IRON TRANSPORTER"/>
    <property type="match status" value="1"/>
</dbReference>
<dbReference type="PANTHER" id="PTHR11040:SF198">
    <property type="entry name" value="METAL HOMEOSTASIS FACTOR ATX2"/>
    <property type="match status" value="1"/>
</dbReference>
<sequence length="230" mass="25667">MVYLLLILSVLSGITLGFYFGRQQKFAKRLLILSAGFLLSMTVMEVFPAVFQTPSHNIGMWILGGVILQLILESLTKGFEHGHFHHHEEEKQIFPMALIAGMFIHAFIEGIPLSKMPNEVTPYLQGILVHNIPISFVMGAFLLNGSYNKKIAWTVIGLFALASPLGMLLGQYFNPEYQIYILAIVSGIFLHISSVIIFEGNKNHKLDLEKIALVLMGIGIAYVGHLSHHH</sequence>
<evidence type="ECO:0008006" key="8">
    <source>
        <dbReference type="Google" id="ProtNLM"/>
    </source>
</evidence>
<evidence type="ECO:0000256" key="2">
    <source>
        <dbReference type="ARBA" id="ARBA00022692"/>
    </source>
</evidence>
<dbReference type="RefSeq" id="WP_024565891.1">
    <property type="nucleotide sequence ID" value="NZ_CP007547.1"/>
</dbReference>